<feature type="signal peptide" evidence="4">
    <location>
        <begin position="1"/>
        <end position="21"/>
    </location>
</feature>
<evidence type="ECO:0000256" key="3">
    <source>
        <dbReference type="SAM" id="Phobius"/>
    </source>
</evidence>
<protein>
    <submittedName>
        <fullName evidence="5">Uncharacterized protein</fullName>
    </submittedName>
</protein>
<dbReference type="PANTHER" id="PTHR24369">
    <property type="entry name" value="ANTIGEN BSP, PUTATIVE-RELATED"/>
    <property type="match status" value="1"/>
</dbReference>
<dbReference type="InterPro" id="IPR001611">
    <property type="entry name" value="Leu-rich_rpt"/>
</dbReference>
<dbReference type="PROSITE" id="PS51450">
    <property type="entry name" value="LRR"/>
    <property type="match status" value="2"/>
</dbReference>
<keyword evidence="1" id="KW-0433">Leucine-rich repeat</keyword>
<name>A0A8C6UW58_9GOBI</name>
<dbReference type="Pfam" id="PF13855">
    <property type="entry name" value="LRR_8"/>
    <property type="match status" value="2"/>
</dbReference>
<dbReference type="SMART" id="SM00369">
    <property type="entry name" value="LRR_TYP"/>
    <property type="match status" value="7"/>
</dbReference>
<dbReference type="GO" id="GO:0005886">
    <property type="term" value="C:plasma membrane"/>
    <property type="evidence" value="ECO:0007669"/>
    <property type="project" value="TreeGrafter"/>
</dbReference>
<proteinExistence type="predicted"/>
<sequence>MAGLIFSTVALPLALLPLSMAQISCSRGCSCQPEIKYVNCSSQNLSDTLPKFPFGTEYLDLSHNHIPHVLPFCFGNLLCLKTLLLRDNVVSYLSDGAFFNLRSLQKLDLSRNLISFLEHGFSLGLNSLTELSLAYNNITVLESNIFDHFDSLVKLDLRANRIRQIKSRAFSSMTTLRHLYLNGNDITTLELATFSTLRSLEMLQLSHNQIAELQPGVFAALCHLVLMCASNAHVLLEGNPWHCDCDLQRVFRKLDELHRLFLDDYHKLKCRDPEELEGSLIVAVADELCIAETVTVLILTGTVLVTVLAAILIGEKNKRQSLDKDYNLTCLNLKFY</sequence>
<organism evidence="5 6">
    <name type="scientific">Neogobius melanostomus</name>
    <name type="common">round goby</name>
    <dbReference type="NCBI Taxonomy" id="47308"/>
    <lineage>
        <taxon>Eukaryota</taxon>
        <taxon>Metazoa</taxon>
        <taxon>Chordata</taxon>
        <taxon>Craniata</taxon>
        <taxon>Vertebrata</taxon>
        <taxon>Euteleostomi</taxon>
        <taxon>Actinopterygii</taxon>
        <taxon>Neopterygii</taxon>
        <taxon>Teleostei</taxon>
        <taxon>Neoteleostei</taxon>
        <taxon>Acanthomorphata</taxon>
        <taxon>Gobiaria</taxon>
        <taxon>Gobiiformes</taxon>
        <taxon>Gobioidei</taxon>
        <taxon>Gobiidae</taxon>
        <taxon>Benthophilinae</taxon>
        <taxon>Neogobiini</taxon>
        <taxon>Neogobius</taxon>
    </lineage>
</organism>
<dbReference type="SUPFAM" id="SSF52058">
    <property type="entry name" value="L domain-like"/>
    <property type="match status" value="1"/>
</dbReference>
<dbReference type="Proteomes" id="UP000694523">
    <property type="component" value="Unplaced"/>
</dbReference>
<dbReference type="Ensembl" id="ENSNMLT00000044664.1">
    <property type="protein sequence ID" value="ENSNMLP00000040146.1"/>
    <property type="gene ID" value="ENSNMLG00000024691.1"/>
</dbReference>
<keyword evidence="3" id="KW-0812">Transmembrane</keyword>
<evidence type="ECO:0000256" key="1">
    <source>
        <dbReference type="ARBA" id="ARBA00022614"/>
    </source>
</evidence>
<feature type="chain" id="PRO_5034918755" evidence="4">
    <location>
        <begin position="22"/>
        <end position="336"/>
    </location>
</feature>
<reference evidence="5" key="2">
    <citation type="submission" date="2025-09" db="UniProtKB">
        <authorList>
            <consortium name="Ensembl"/>
        </authorList>
    </citation>
    <scope>IDENTIFICATION</scope>
</reference>
<evidence type="ECO:0000256" key="4">
    <source>
        <dbReference type="SAM" id="SignalP"/>
    </source>
</evidence>
<dbReference type="AlphaFoldDB" id="A0A8C6UW58"/>
<dbReference type="PANTHER" id="PTHR24369:SF211">
    <property type="entry name" value="LEUCINE-RICH REPEAT-CONTAINING PROTEIN 15-LIKE"/>
    <property type="match status" value="1"/>
</dbReference>
<keyword evidence="3" id="KW-0472">Membrane</keyword>
<keyword evidence="3" id="KW-1133">Transmembrane helix</keyword>
<evidence type="ECO:0000256" key="2">
    <source>
        <dbReference type="ARBA" id="ARBA00022737"/>
    </source>
</evidence>
<evidence type="ECO:0000313" key="6">
    <source>
        <dbReference type="Proteomes" id="UP000694523"/>
    </source>
</evidence>
<keyword evidence="4" id="KW-0732">Signal</keyword>
<dbReference type="Pfam" id="PF13516">
    <property type="entry name" value="LRR_6"/>
    <property type="match status" value="1"/>
</dbReference>
<evidence type="ECO:0000313" key="5">
    <source>
        <dbReference type="Ensembl" id="ENSNMLP00000040146.1"/>
    </source>
</evidence>
<dbReference type="InterPro" id="IPR003591">
    <property type="entry name" value="Leu-rich_rpt_typical-subtyp"/>
</dbReference>
<accession>A0A8C6UW58</accession>
<reference evidence="5" key="1">
    <citation type="submission" date="2025-08" db="UniProtKB">
        <authorList>
            <consortium name="Ensembl"/>
        </authorList>
    </citation>
    <scope>IDENTIFICATION</scope>
</reference>
<dbReference type="Gene3D" id="3.80.10.10">
    <property type="entry name" value="Ribonuclease Inhibitor"/>
    <property type="match status" value="2"/>
</dbReference>
<feature type="transmembrane region" description="Helical" evidence="3">
    <location>
        <begin position="294"/>
        <end position="314"/>
    </location>
</feature>
<keyword evidence="2" id="KW-0677">Repeat</keyword>
<dbReference type="InterPro" id="IPR050541">
    <property type="entry name" value="LRR_TM_domain-containing"/>
</dbReference>
<dbReference type="InterPro" id="IPR032675">
    <property type="entry name" value="LRR_dom_sf"/>
</dbReference>
<keyword evidence="6" id="KW-1185">Reference proteome</keyword>